<dbReference type="NCBIfam" id="TIGR02532">
    <property type="entry name" value="IV_pilin_GFxxxE"/>
    <property type="match status" value="1"/>
</dbReference>
<dbReference type="Gene3D" id="3.30.700.10">
    <property type="entry name" value="Glycoprotein, Type 4 Pilin"/>
    <property type="match status" value="1"/>
</dbReference>
<evidence type="ECO:0000313" key="6">
    <source>
        <dbReference type="Proteomes" id="UP001303532"/>
    </source>
</evidence>
<keyword evidence="6" id="KW-1185">Reference proteome</keyword>
<evidence type="ECO:0000313" key="5">
    <source>
        <dbReference type="EMBL" id="WOV82941.1"/>
    </source>
</evidence>
<evidence type="ECO:0000256" key="2">
    <source>
        <dbReference type="ARBA" id="ARBA00022481"/>
    </source>
</evidence>
<dbReference type="InterPro" id="IPR012902">
    <property type="entry name" value="N_methyl_site"/>
</dbReference>
<dbReference type="SUPFAM" id="SSF54523">
    <property type="entry name" value="Pili subunits"/>
    <property type="match status" value="1"/>
</dbReference>
<name>A0ABZ0KRX0_9BACL</name>
<comment type="subcellular location">
    <subcellularLocation>
        <location evidence="1">Cell surface</location>
    </subcellularLocation>
</comment>
<dbReference type="RefSeq" id="WP_323690613.1">
    <property type="nucleotide sequence ID" value="NZ_CP116341.1"/>
</dbReference>
<feature type="transmembrane region" description="Helical" evidence="4">
    <location>
        <begin position="20"/>
        <end position="42"/>
    </location>
</feature>
<accession>A0ABZ0KRX0</accession>
<evidence type="ECO:0000256" key="3">
    <source>
        <dbReference type="ARBA" id="ARBA00023287"/>
    </source>
</evidence>
<dbReference type="Proteomes" id="UP001303532">
    <property type="component" value="Chromosome"/>
</dbReference>
<dbReference type="InterPro" id="IPR045584">
    <property type="entry name" value="Pilin-like"/>
</dbReference>
<keyword evidence="2" id="KW-0488">Methylation</keyword>
<keyword evidence="4" id="KW-1133">Transmembrane helix</keyword>
<protein>
    <submittedName>
        <fullName evidence="5">Type II secretion system protein</fullName>
    </submittedName>
</protein>
<dbReference type="EMBL" id="CP116341">
    <property type="protein sequence ID" value="WOV82941.1"/>
    <property type="molecule type" value="Genomic_DNA"/>
</dbReference>
<evidence type="ECO:0000256" key="1">
    <source>
        <dbReference type="ARBA" id="ARBA00004241"/>
    </source>
</evidence>
<proteinExistence type="predicted"/>
<dbReference type="InterPro" id="IPR000983">
    <property type="entry name" value="Bac_GSPG_pilin"/>
</dbReference>
<gene>
    <name evidence="5" type="ORF">PGH26_08285</name>
</gene>
<keyword evidence="3" id="KW-0178">Competence</keyword>
<dbReference type="Pfam" id="PF07963">
    <property type="entry name" value="N_methyl"/>
    <property type="match status" value="1"/>
</dbReference>
<reference evidence="5 6" key="1">
    <citation type="submission" date="2023-01" db="EMBL/GenBank/DDBJ databases">
        <title>Sporosarcina sp. nov., isolated from Korean tranditional fermented seafood 'Jeotgal'.</title>
        <authorList>
            <person name="Yang A.-I."/>
        </authorList>
    </citation>
    <scope>NUCLEOTIDE SEQUENCE [LARGE SCALE GENOMIC DNA]</scope>
    <source>
        <strain evidence="5 6">B2O-1</strain>
    </source>
</reference>
<sequence>MKKFLQKKLKNEKGLTLVELLAVIVILGIIAAIAVPSIGGIIDNSRIKAVKADAQTIISAANMYFAENPDATNVNLMTLVDGNYMDDIGKFVKPTTIDAEPKVTKATGGNKFSGSAKYKGEETVTFKDATSKMITDSGNSKVVPKTN</sequence>
<dbReference type="PRINTS" id="PR00813">
    <property type="entry name" value="BCTERIALGSPG"/>
</dbReference>
<keyword evidence="4" id="KW-0812">Transmembrane</keyword>
<keyword evidence="4" id="KW-0472">Membrane</keyword>
<dbReference type="PROSITE" id="PS00409">
    <property type="entry name" value="PROKAR_NTER_METHYL"/>
    <property type="match status" value="1"/>
</dbReference>
<organism evidence="5 6">
    <name type="scientific">Sporosarcina jeotgali</name>
    <dbReference type="NCBI Taxonomy" id="3020056"/>
    <lineage>
        <taxon>Bacteria</taxon>
        <taxon>Bacillati</taxon>
        <taxon>Bacillota</taxon>
        <taxon>Bacilli</taxon>
        <taxon>Bacillales</taxon>
        <taxon>Caryophanaceae</taxon>
        <taxon>Sporosarcina</taxon>
    </lineage>
</organism>
<evidence type="ECO:0000256" key="4">
    <source>
        <dbReference type="SAM" id="Phobius"/>
    </source>
</evidence>